<evidence type="ECO:0000313" key="12">
    <source>
        <dbReference type="Proteomes" id="UP000001702"/>
    </source>
</evidence>
<dbReference type="GO" id="GO:0008381">
    <property type="term" value="F:mechanosensitive monoatomic ion channel activity"/>
    <property type="evidence" value="ECO:0007669"/>
    <property type="project" value="InterPro"/>
</dbReference>
<dbReference type="Gene3D" id="2.30.30.60">
    <property type="match status" value="1"/>
</dbReference>
<evidence type="ECO:0000256" key="2">
    <source>
        <dbReference type="ARBA" id="ARBA00008017"/>
    </source>
</evidence>
<dbReference type="Proteomes" id="UP000001702">
    <property type="component" value="Chromosome"/>
</dbReference>
<protein>
    <recommendedName>
        <fullName evidence="7">Small-conductance mechanosensitive channel</fullName>
    </recommendedName>
</protein>
<dbReference type="InterPro" id="IPR010920">
    <property type="entry name" value="LSM_dom_sf"/>
</dbReference>
<keyword evidence="12" id="KW-1185">Reference proteome</keyword>
<evidence type="ECO:0000256" key="4">
    <source>
        <dbReference type="ARBA" id="ARBA00022692"/>
    </source>
</evidence>
<evidence type="ECO:0000259" key="9">
    <source>
        <dbReference type="Pfam" id="PF21082"/>
    </source>
</evidence>
<comment type="subunit">
    <text evidence="7">Homoheptamer.</text>
</comment>
<evidence type="ECO:0000259" key="8">
    <source>
        <dbReference type="Pfam" id="PF00924"/>
    </source>
</evidence>
<evidence type="ECO:0000256" key="6">
    <source>
        <dbReference type="ARBA" id="ARBA00023136"/>
    </source>
</evidence>
<feature type="domain" description="Mechanosensitive ion channel MscS C-terminal" evidence="9">
    <location>
        <begin position="210"/>
        <end position="291"/>
    </location>
</feature>
<keyword evidence="7" id="KW-0813">Transport</keyword>
<dbReference type="FunFam" id="2.30.30.60:FF:000001">
    <property type="entry name" value="MscS Mechanosensitive ion channel"/>
    <property type="match status" value="1"/>
</dbReference>
<gene>
    <name evidence="11" type="primary">mscS</name>
    <name evidence="11" type="ordered locus">PANA_3201</name>
</gene>
<dbReference type="Pfam" id="PF00924">
    <property type="entry name" value="MS_channel_2nd"/>
    <property type="match status" value="1"/>
</dbReference>
<feature type="domain" description="Mechanosensitive ion channel transmembrane helices 2/3" evidence="10">
    <location>
        <begin position="95"/>
        <end position="135"/>
    </location>
</feature>
<comment type="subcellular location">
    <subcellularLocation>
        <location evidence="7">Cell inner membrane</location>
        <topology evidence="7">Multi-pass membrane protein</topology>
    </subcellularLocation>
    <subcellularLocation>
        <location evidence="1">Cell membrane</location>
        <topology evidence="1">Multi-pass membrane protein</topology>
    </subcellularLocation>
</comment>
<dbReference type="GO" id="GO:0005886">
    <property type="term" value="C:plasma membrane"/>
    <property type="evidence" value="ECO:0007669"/>
    <property type="project" value="UniProtKB-SubCell"/>
</dbReference>
<organism evidence="11 12">
    <name type="scientific">Pantoea ananatis (strain LMG 20103)</name>
    <dbReference type="NCBI Taxonomy" id="706191"/>
    <lineage>
        <taxon>Bacteria</taxon>
        <taxon>Pseudomonadati</taxon>
        <taxon>Pseudomonadota</taxon>
        <taxon>Gammaproteobacteria</taxon>
        <taxon>Enterobacterales</taxon>
        <taxon>Erwiniaceae</taxon>
        <taxon>Pantoea</taxon>
    </lineage>
</organism>
<evidence type="ECO:0000313" key="11">
    <source>
        <dbReference type="EMBL" id="ADD78368.1"/>
    </source>
</evidence>
<dbReference type="Gene3D" id="1.10.287.1260">
    <property type="match status" value="1"/>
</dbReference>
<comment type="caution">
    <text evidence="7">Lacks conserved residue(s) required for the propagation of feature annotation.</text>
</comment>
<keyword evidence="6 7" id="KW-0472">Membrane</keyword>
<dbReference type="NCBIfam" id="NF007662">
    <property type="entry name" value="PRK10334.1"/>
    <property type="match status" value="1"/>
</dbReference>
<dbReference type="InterPro" id="IPR011014">
    <property type="entry name" value="MscS_channel_TM-2"/>
</dbReference>
<keyword evidence="4 7" id="KW-0812">Transmembrane</keyword>
<evidence type="ECO:0000256" key="3">
    <source>
        <dbReference type="ARBA" id="ARBA00022475"/>
    </source>
</evidence>
<dbReference type="InterPro" id="IPR049278">
    <property type="entry name" value="MS_channel_C"/>
</dbReference>
<dbReference type="AlphaFoldDB" id="D4GMA0"/>
<evidence type="ECO:0000256" key="5">
    <source>
        <dbReference type="ARBA" id="ARBA00022989"/>
    </source>
</evidence>
<dbReference type="PANTHER" id="PTHR30221">
    <property type="entry name" value="SMALL-CONDUCTANCE MECHANOSENSITIVE CHANNEL"/>
    <property type="match status" value="1"/>
</dbReference>
<dbReference type="InterPro" id="IPR006686">
    <property type="entry name" value="MscS_channel_CS"/>
</dbReference>
<dbReference type="InterPro" id="IPR008910">
    <property type="entry name" value="MSC_TM_helix"/>
</dbReference>
<feature type="domain" description="Mechanosensitive ion channel MscS" evidence="8">
    <location>
        <begin position="137"/>
        <end position="203"/>
    </location>
</feature>
<dbReference type="STRING" id="706191.PANA_3201"/>
<dbReference type="eggNOG" id="COG0668">
    <property type="taxonomic scope" value="Bacteria"/>
</dbReference>
<evidence type="ECO:0000259" key="10">
    <source>
        <dbReference type="Pfam" id="PF21088"/>
    </source>
</evidence>
<dbReference type="SUPFAM" id="SSF82689">
    <property type="entry name" value="Mechanosensitive channel protein MscS (YggB), C-terminal domain"/>
    <property type="match status" value="1"/>
</dbReference>
<keyword evidence="5 7" id="KW-1133">Transmembrane helix</keyword>
<evidence type="ECO:0000256" key="1">
    <source>
        <dbReference type="ARBA" id="ARBA00004651"/>
    </source>
</evidence>
<dbReference type="Gene3D" id="3.30.70.100">
    <property type="match status" value="1"/>
</dbReference>
<dbReference type="InterPro" id="IPR011066">
    <property type="entry name" value="MscS_channel_C_sf"/>
</dbReference>
<dbReference type="HOGENOM" id="CLU_037945_1_1_6"/>
<dbReference type="PANTHER" id="PTHR30221:SF1">
    <property type="entry name" value="SMALL-CONDUCTANCE MECHANOSENSITIVE CHANNEL"/>
    <property type="match status" value="1"/>
</dbReference>
<reference evidence="11 12" key="1">
    <citation type="journal article" date="2010" name="J. Bacteriol.">
        <title>Genome sequence of Pantoea ananatis LMG20103, the causative agent of Eucalyptus blight and dieback.</title>
        <authorList>
            <person name="De Maayer P."/>
            <person name="Chan W.Y."/>
            <person name="Venter S.N."/>
            <person name="Toth I.K."/>
            <person name="Birch P.R."/>
            <person name="Joubert F."/>
            <person name="Coutinho T.A."/>
        </authorList>
    </citation>
    <scope>NUCLEOTIDE SEQUENCE [LARGE SCALE GENOMIC DNA]</scope>
    <source>
        <strain evidence="11 12">LMG 20103</strain>
    </source>
</reference>
<keyword evidence="7" id="KW-0407">Ion channel</keyword>
<keyword evidence="3" id="KW-1003">Cell membrane</keyword>
<evidence type="ECO:0000256" key="7">
    <source>
        <dbReference type="RuleBase" id="RU369025"/>
    </source>
</evidence>
<dbReference type="Pfam" id="PF21082">
    <property type="entry name" value="MS_channel_3rd"/>
    <property type="match status" value="1"/>
</dbReference>
<dbReference type="EMBL" id="CP001875">
    <property type="protein sequence ID" value="ADD78368.1"/>
    <property type="molecule type" value="Genomic_DNA"/>
</dbReference>
<comment type="function">
    <text evidence="7">Mechanosensitive channel that participates in the regulation of osmotic pressure changes within the cell, opening in response to stretch forces in the membrane lipid bilayer, without the need for other proteins. Contributes to normal resistance to hypoosmotic shock. Forms an ion channel of 1.0 nanosiemens conductance with a slight preference for anions.</text>
</comment>
<feature type="transmembrane region" description="Helical" evidence="7">
    <location>
        <begin position="88"/>
        <end position="110"/>
    </location>
</feature>
<dbReference type="Pfam" id="PF21088">
    <property type="entry name" value="MS_channel_1st"/>
    <property type="match status" value="1"/>
</dbReference>
<feature type="transmembrane region" description="Helical" evidence="7">
    <location>
        <begin position="116"/>
        <end position="134"/>
    </location>
</feature>
<comment type="similarity">
    <text evidence="2 7">Belongs to the MscS (TC 1.A.23) family.</text>
</comment>
<feature type="transmembrane region" description="Helical" evidence="7">
    <location>
        <begin position="45"/>
        <end position="67"/>
    </location>
</feature>
<dbReference type="SUPFAM" id="SSF50182">
    <property type="entry name" value="Sm-like ribonucleoproteins"/>
    <property type="match status" value="1"/>
</dbReference>
<accession>D4GMA0</accession>
<name>D4GMA0_PANAM</name>
<keyword evidence="7" id="KW-0997">Cell inner membrane</keyword>
<dbReference type="PROSITE" id="PS01246">
    <property type="entry name" value="UPF0003"/>
    <property type="match status" value="1"/>
</dbReference>
<dbReference type="InterPro" id="IPR049142">
    <property type="entry name" value="MS_channel_1st"/>
</dbReference>
<dbReference type="Pfam" id="PF05552">
    <property type="entry name" value="MS_channel_1st_1"/>
    <property type="match status" value="1"/>
</dbReference>
<sequence>MGVGLHLAVFCLSPQGNYRQGLQMEDLNVVNGINSAGGWLVHNQALILSYAVNIVAAIAIIIVGMIIARVISNTVNRLLLARHIDATVADFLSALVRYGVIAFTVIAALGRVGVQTASVIAVLGAAGLAVGLALQGSLSNLAAGVLLVTFRPFRTGEFVDLGGVMGTVLNVQIFSTTLKSADGKIVVVPNGKIISGNIINFSREPVRRNEFIIGVAYEADVDEVIALLRGVVEADQRVLKERGIQIGLNELGASSLNFVVRCWSNSSDLQDVYWDLLKNFKRALDSKGIGIPYPQMDVHLHQVQQPESETTATQ</sequence>
<dbReference type="KEGG" id="pam:PANA_3201"/>
<dbReference type="InterPro" id="IPR023408">
    <property type="entry name" value="MscS_beta-dom_sf"/>
</dbReference>
<dbReference type="InterPro" id="IPR006685">
    <property type="entry name" value="MscS_channel_2nd"/>
</dbReference>
<keyword evidence="7" id="KW-0406">Ion transport</keyword>
<dbReference type="InterPro" id="IPR045275">
    <property type="entry name" value="MscS_archaea/bacteria_type"/>
</dbReference>
<proteinExistence type="inferred from homology"/>
<dbReference type="SUPFAM" id="SSF82861">
    <property type="entry name" value="Mechanosensitive channel protein MscS (YggB), transmembrane region"/>
    <property type="match status" value="1"/>
</dbReference>